<dbReference type="PANTHER" id="PTHR21261:SF6">
    <property type="entry name" value="BEATEN PATH IIA-RELATED"/>
    <property type="match status" value="1"/>
</dbReference>
<keyword evidence="3" id="KW-1185">Reference proteome</keyword>
<organism evidence="2 3">
    <name type="scientific">Exocentrus adspersus</name>
    <dbReference type="NCBI Taxonomy" id="1586481"/>
    <lineage>
        <taxon>Eukaryota</taxon>
        <taxon>Metazoa</taxon>
        <taxon>Ecdysozoa</taxon>
        <taxon>Arthropoda</taxon>
        <taxon>Hexapoda</taxon>
        <taxon>Insecta</taxon>
        <taxon>Pterygota</taxon>
        <taxon>Neoptera</taxon>
        <taxon>Endopterygota</taxon>
        <taxon>Coleoptera</taxon>
        <taxon>Polyphaga</taxon>
        <taxon>Cucujiformia</taxon>
        <taxon>Chrysomeloidea</taxon>
        <taxon>Cerambycidae</taxon>
        <taxon>Lamiinae</taxon>
        <taxon>Acanthocinini</taxon>
        <taxon>Exocentrus</taxon>
    </lineage>
</organism>
<gene>
    <name evidence="2" type="ORF">NQ315_012585</name>
</gene>
<sequence>GRHEFYRYTPKEHPSTKIFAFEGIHVDLKRSNEHQVVLRDVGFNLSGNFSCEVTTDGPRFSTVTVHKKMLVVGLERCVKLLTRVTPFPFSFKKMTLKCVARIGDFYEQDAEITFDNGKDPIPARGESRGFPLIPLG</sequence>
<feature type="region of interest" description="Disordered" evidence="1">
    <location>
        <begin position="117"/>
        <end position="136"/>
    </location>
</feature>
<protein>
    <submittedName>
        <fullName evidence="2">Uncharacterized protein</fullName>
    </submittedName>
</protein>
<name>A0AAV8VSM1_9CUCU</name>
<feature type="non-terminal residue" evidence="2">
    <location>
        <position position="1"/>
    </location>
</feature>
<dbReference type="Proteomes" id="UP001159042">
    <property type="component" value="Unassembled WGS sequence"/>
</dbReference>
<accession>A0AAV8VSM1</accession>
<reference evidence="2 3" key="1">
    <citation type="journal article" date="2023" name="Insect Mol. Biol.">
        <title>Genome sequencing provides insights into the evolution of gene families encoding plant cell wall-degrading enzymes in longhorned beetles.</title>
        <authorList>
            <person name="Shin N.R."/>
            <person name="Okamura Y."/>
            <person name="Kirsch R."/>
            <person name="Pauchet Y."/>
        </authorList>
    </citation>
    <scope>NUCLEOTIDE SEQUENCE [LARGE SCALE GENOMIC DNA]</scope>
    <source>
        <strain evidence="2">EAD_L_NR</strain>
    </source>
</reference>
<evidence type="ECO:0000313" key="2">
    <source>
        <dbReference type="EMBL" id="KAJ8917095.1"/>
    </source>
</evidence>
<evidence type="ECO:0000313" key="3">
    <source>
        <dbReference type="Proteomes" id="UP001159042"/>
    </source>
</evidence>
<dbReference type="AlphaFoldDB" id="A0AAV8VSM1"/>
<dbReference type="PANTHER" id="PTHR21261">
    <property type="entry name" value="BEAT PROTEIN"/>
    <property type="match status" value="1"/>
</dbReference>
<proteinExistence type="predicted"/>
<comment type="caution">
    <text evidence="2">The sequence shown here is derived from an EMBL/GenBank/DDBJ whole genome shotgun (WGS) entry which is preliminary data.</text>
</comment>
<evidence type="ECO:0000256" key="1">
    <source>
        <dbReference type="SAM" id="MobiDB-lite"/>
    </source>
</evidence>
<dbReference type="EMBL" id="JANEYG010000035">
    <property type="protein sequence ID" value="KAJ8917095.1"/>
    <property type="molecule type" value="Genomic_DNA"/>
</dbReference>